<protein>
    <recommendedName>
        <fullName evidence="1">AB hydrolase-1 domain-containing protein</fullName>
    </recommendedName>
</protein>
<comment type="caution">
    <text evidence="2">The sequence shown here is derived from an EMBL/GenBank/DDBJ whole genome shotgun (WGS) entry which is preliminary data.</text>
</comment>
<reference evidence="2" key="1">
    <citation type="submission" date="2018-01" db="EMBL/GenBank/DDBJ databases">
        <authorList>
            <person name="Clerissi C."/>
        </authorList>
    </citation>
    <scope>NUCLEOTIDE SEQUENCE</scope>
    <source>
        <strain evidence="2">Cupriavidus sp. LMG 19464</strain>
    </source>
</reference>
<dbReference type="OrthoDB" id="9799989at2"/>
<dbReference type="Pfam" id="PF00561">
    <property type="entry name" value="Abhydrolase_1"/>
    <property type="match status" value="1"/>
</dbReference>
<dbReference type="InterPro" id="IPR000073">
    <property type="entry name" value="AB_hydrolase_1"/>
</dbReference>
<evidence type="ECO:0000313" key="2">
    <source>
        <dbReference type="EMBL" id="SOY63133.1"/>
    </source>
</evidence>
<evidence type="ECO:0000259" key="1">
    <source>
        <dbReference type="Pfam" id="PF00561"/>
    </source>
</evidence>
<dbReference type="Gene3D" id="3.40.50.1820">
    <property type="entry name" value="alpha/beta hydrolase"/>
    <property type="match status" value="1"/>
</dbReference>
<dbReference type="PRINTS" id="PR00111">
    <property type="entry name" value="ABHYDROLASE"/>
</dbReference>
<dbReference type="RefSeq" id="WP_116358373.1">
    <property type="nucleotide sequence ID" value="NZ_LT976854.1"/>
</dbReference>
<sequence>MMASAALQHAMVELDGIALHTLRFGRERNDAVPLLCLHGVTGTGWLWHDVAQQLCHGRQVIVPELRGHGDSQWSRDAAYATDDHLRDLEGLLDALAIDRCDLAGLSWGALIGIRYAARHPHRIRKLAILDVEASFEQPVDAVPQRPESFPDLQAVCAFERAANPGAPEALLQLFAAGSVRPGENGTWVRKHDRFFLRRWPFRNDDVWAQLASLEMPLLLLHGADSFVRREVMERMAGLAGTSRFHEVAGAGHLLPLEAPHVVGAHLEEFFQA</sequence>
<feature type="domain" description="AB hydrolase-1" evidence="1">
    <location>
        <begin position="33"/>
        <end position="259"/>
    </location>
</feature>
<dbReference type="AlphaFoldDB" id="A0A375C5Q0"/>
<accession>A0A375C5Q0</accession>
<dbReference type="Proteomes" id="UP000256780">
    <property type="component" value="Chromosome CBM2587_b"/>
</dbReference>
<dbReference type="EMBL" id="OFSQ01000035">
    <property type="protein sequence ID" value="SOY63133.1"/>
    <property type="molecule type" value="Genomic_DNA"/>
</dbReference>
<organism evidence="2">
    <name type="scientific">Cupriavidus taiwanensis</name>
    <dbReference type="NCBI Taxonomy" id="164546"/>
    <lineage>
        <taxon>Bacteria</taxon>
        <taxon>Pseudomonadati</taxon>
        <taxon>Pseudomonadota</taxon>
        <taxon>Betaproteobacteria</taxon>
        <taxon>Burkholderiales</taxon>
        <taxon>Burkholderiaceae</taxon>
        <taxon>Cupriavidus</taxon>
    </lineage>
</organism>
<name>A0A375C5Q0_9BURK</name>
<dbReference type="InterPro" id="IPR050228">
    <property type="entry name" value="Carboxylesterase_BioH"/>
</dbReference>
<proteinExistence type="predicted"/>
<dbReference type="PANTHER" id="PTHR43194">
    <property type="entry name" value="HYDROLASE ALPHA/BETA FOLD FAMILY"/>
    <property type="match status" value="1"/>
</dbReference>
<dbReference type="PANTHER" id="PTHR43194:SF2">
    <property type="entry name" value="PEROXISOMAL MEMBRANE PROTEIN LPX1"/>
    <property type="match status" value="1"/>
</dbReference>
<dbReference type="SUPFAM" id="SSF53474">
    <property type="entry name" value="alpha/beta-Hydrolases"/>
    <property type="match status" value="1"/>
</dbReference>
<gene>
    <name evidence="2" type="ORF">CBM2587_B60167</name>
</gene>
<dbReference type="InterPro" id="IPR029058">
    <property type="entry name" value="AB_hydrolase_fold"/>
</dbReference>